<dbReference type="EMBL" id="DUZY01000004">
    <property type="protein sequence ID" value="DAD37270.1"/>
    <property type="molecule type" value="Genomic_DNA"/>
</dbReference>
<proteinExistence type="predicted"/>
<evidence type="ECO:0000313" key="2">
    <source>
        <dbReference type="Proteomes" id="UP000607653"/>
    </source>
</evidence>
<reference evidence="1 2" key="1">
    <citation type="journal article" date="2020" name="Mol. Biol. Evol.">
        <title>Distinct Expression and Methylation Patterns for Genes with Different Fates following a Single Whole-Genome Duplication in Flowering Plants.</title>
        <authorList>
            <person name="Shi T."/>
            <person name="Rahmani R.S."/>
            <person name="Gugger P.F."/>
            <person name="Wang M."/>
            <person name="Li H."/>
            <person name="Zhang Y."/>
            <person name="Li Z."/>
            <person name="Wang Q."/>
            <person name="Van de Peer Y."/>
            <person name="Marchal K."/>
            <person name="Chen J."/>
        </authorList>
    </citation>
    <scope>NUCLEOTIDE SEQUENCE [LARGE SCALE GENOMIC DNA]</scope>
    <source>
        <tissue evidence="1">Leaf</tissue>
    </source>
</reference>
<accession>A0A822YXP0</accession>
<sequence>MSMLQRTKNSLCRPLIQEEIPQSEAYKPWPSTFNRWVSRVVMINQT</sequence>
<protein>
    <submittedName>
        <fullName evidence="1">Uncharacterized protein</fullName>
    </submittedName>
</protein>
<dbReference type="AlphaFoldDB" id="A0A822YXP0"/>
<comment type="caution">
    <text evidence="1">The sequence shown here is derived from an EMBL/GenBank/DDBJ whole genome shotgun (WGS) entry which is preliminary data.</text>
</comment>
<name>A0A822YXP0_NELNU</name>
<organism evidence="1 2">
    <name type="scientific">Nelumbo nucifera</name>
    <name type="common">Sacred lotus</name>
    <dbReference type="NCBI Taxonomy" id="4432"/>
    <lineage>
        <taxon>Eukaryota</taxon>
        <taxon>Viridiplantae</taxon>
        <taxon>Streptophyta</taxon>
        <taxon>Embryophyta</taxon>
        <taxon>Tracheophyta</taxon>
        <taxon>Spermatophyta</taxon>
        <taxon>Magnoliopsida</taxon>
        <taxon>Proteales</taxon>
        <taxon>Nelumbonaceae</taxon>
        <taxon>Nelumbo</taxon>
    </lineage>
</organism>
<gene>
    <name evidence="1" type="ORF">HUJ06_007911</name>
</gene>
<dbReference type="Proteomes" id="UP000607653">
    <property type="component" value="Unassembled WGS sequence"/>
</dbReference>
<evidence type="ECO:0000313" key="1">
    <source>
        <dbReference type="EMBL" id="DAD37270.1"/>
    </source>
</evidence>
<keyword evidence="2" id="KW-1185">Reference proteome</keyword>